<reference evidence="11 12" key="1">
    <citation type="submission" date="2018-01" db="EMBL/GenBank/DDBJ databases">
        <title>Draft genome sequence of Jiangella sp. GTF31.</title>
        <authorList>
            <person name="Sahin N."/>
            <person name="Ay H."/>
            <person name="Saygin H."/>
        </authorList>
    </citation>
    <scope>NUCLEOTIDE SEQUENCE [LARGE SCALE GENOMIC DNA]</scope>
    <source>
        <strain evidence="11 12">GTF31</strain>
    </source>
</reference>
<feature type="transmembrane region" description="Helical" evidence="10">
    <location>
        <begin position="80"/>
        <end position="101"/>
    </location>
</feature>
<feature type="transmembrane region" description="Helical" evidence="10">
    <location>
        <begin position="51"/>
        <end position="74"/>
    </location>
</feature>
<organism evidence="11 12">
    <name type="scientific">Jiangella anatolica</name>
    <dbReference type="NCBI Taxonomy" id="2670374"/>
    <lineage>
        <taxon>Bacteria</taxon>
        <taxon>Bacillati</taxon>
        <taxon>Actinomycetota</taxon>
        <taxon>Actinomycetes</taxon>
        <taxon>Jiangellales</taxon>
        <taxon>Jiangellaceae</taxon>
        <taxon>Jiangella</taxon>
    </lineage>
</organism>
<keyword evidence="5 10" id="KW-0812">Transmembrane</keyword>
<dbReference type="AlphaFoldDB" id="A0A2W2B9P1"/>
<feature type="transmembrane region" description="Helical" evidence="10">
    <location>
        <begin position="159"/>
        <end position="177"/>
    </location>
</feature>
<feature type="transmembrane region" description="Helical" evidence="10">
    <location>
        <begin position="334"/>
        <end position="363"/>
    </location>
</feature>
<evidence type="ECO:0000256" key="2">
    <source>
        <dbReference type="ARBA" id="ARBA00006434"/>
    </source>
</evidence>
<dbReference type="GO" id="GO:0006847">
    <property type="term" value="P:plasma membrane acetate transport"/>
    <property type="evidence" value="ECO:0007669"/>
    <property type="project" value="TreeGrafter"/>
</dbReference>
<evidence type="ECO:0000256" key="8">
    <source>
        <dbReference type="ARBA" id="ARBA00023136"/>
    </source>
</evidence>
<evidence type="ECO:0000256" key="6">
    <source>
        <dbReference type="ARBA" id="ARBA00022847"/>
    </source>
</evidence>
<dbReference type="CDD" id="cd11480">
    <property type="entry name" value="SLC5sbd_u4"/>
    <property type="match status" value="1"/>
</dbReference>
<evidence type="ECO:0000256" key="3">
    <source>
        <dbReference type="ARBA" id="ARBA00022448"/>
    </source>
</evidence>
<evidence type="ECO:0000256" key="7">
    <source>
        <dbReference type="ARBA" id="ARBA00022989"/>
    </source>
</evidence>
<feature type="transmembrane region" description="Helical" evidence="10">
    <location>
        <begin position="248"/>
        <end position="270"/>
    </location>
</feature>
<proteinExistence type="inferred from homology"/>
<keyword evidence="7 10" id="KW-1133">Transmembrane helix</keyword>
<gene>
    <name evidence="11" type="ORF">C1I92_15025</name>
</gene>
<comment type="caution">
    <text evidence="11">The sequence shown here is derived from an EMBL/GenBank/DDBJ whole genome shotgun (WGS) entry which is preliminary data.</text>
</comment>
<feature type="transmembrane region" description="Helical" evidence="10">
    <location>
        <begin position="443"/>
        <end position="463"/>
    </location>
</feature>
<feature type="transmembrane region" description="Helical" evidence="10">
    <location>
        <begin position="409"/>
        <end position="431"/>
    </location>
</feature>
<keyword evidence="3" id="KW-0813">Transport</keyword>
<dbReference type="InterPro" id="IPR038377">
    <property type="entry name" value="Na/Glc_symporter_sf"/>
</dbReference>
<feature type="transmembrane region" description="Helical" evidence="10">
    <location>
        <begin position="189"/>
        <end position="208"/>
    </location>
</feature>
<dbReference type="GO" id="GO:0005886">
    <property type="term" value="C:plasma membrane"/>
    <property type="evidence" value="ECO:0007669"/>
    <property type="project" value="UniProtKB-SubCell"/>
</dbReference>
<dbReference type="GO" id="GO:0015123">
    <property type="term" value="F:acetate transmembrane transporter activity"/>
    <property type="evidence" value="ECO:0007669"/>
    <property type="project" value="TreeGrafter"/>
</dbReference>
<dbReference type="PANTHER" id="PTHR48086:SF6">
    <property type="entry name" value="CATION_ACETATE SYMPORTER ACTP"/>
    <property type="match status" value="1"/>
</dbReference>
<dbReference type="InterPro" id="IPR001734">
    <property type="entry name" value="Na/solute_symporter"/>
</dbReference>
<dbReference type="Proteomes" id="UP000248764">
    <property type="component" value="Unassembled WGS sequence"/>
</dbReference>
<dbReference type="Pfam" id="PF00474">
    <property type="entry name" value="SSF"/>
    <property type="match status" value="1"/>
</dbReference>
<keyword evidence="8 10" id="KW-0472">Membrane</keyword>
<evidence type="ECO:0000256" key="5">
    <source>
        <dbReference type="ARBA" id="ARBA00022692"/>
    </source>
</evidence>
<comment type="subcellular location">
    <subcellularLocation>
        <location evidence="1">Cell membrane</location>
        <topology evidence="1">Multi-pass membrane protein</topology>
    </subcellularLocation>
</comment>
<keyword evidence="6" id="KW-0769">Symport</keyword>
<evidence type="ECO:0000313" key="12">
    <source>
        <dbReference type="Proteomes" id="UP000248764"/>
    </source>
</evidence>
<evidence type="ECO:0000256" key="9">
    <source>
        <dbReference type="RuleBase" id="RU362091"/>
    </source>
</evidence>
<feature type="transmembrane region" description="Helical" evidence="10">
    <location>
        <begin position="282"/>
        <end position="303"/>
    </location>
</feature>
<evidence type="ECO:0000256" key="4">
    <source>
        <dbReference type="ARBA" id="ARBA00022475"/>
    </source>
</evidence>
<dbReference type="PANTHER" id="PTHR48086">
    <property type="entry name" value="SODIUM/PROLINE SYMPORTER-RELATED"/>
    <property type="match status" value="1"/>
</dbReference>
<evidence type="ECO:0000256" key="10">
    <source>
        <dbReference type="SAM" id="Phobius"/>
    </source>
</evidence>
<dbReference type="InterPro" id="IPR050277">
    <property type="entry name" value="Sodium:Solute_Symporter"/>
</dbReference>
<dbReference type="GO" id="GO:0015293">
    <property type="term" value="F:symporter activity"/>
    <property type="evidence" value="ECO:0007669"/>
    <property type="project" value="UniProtKB-KW"/>
</dbReference>
<dbReference type="EMBL" id="POTW01000032">
    <property type="protein sequence ID" value="PZF82822.1"/>
    <property type="molecule type" value="Genomic_DNA"/>
</dbReference>
<dbReference type="RefSeq" id="WP_111255464.1">
    <property type="nucleotide sequence ID" value="NZ_POTW01000032.1"/>
</dbReference>
<name>A0A2W2B9P1_9ACTN</name>
<evidence type="ECO:0000313" key="11">
    <source>
        <dbReference type="EMBL" id="PZF82822.1"/>
    </source>
</evidence>
<protein>
    <submittedName>
        <fullName evidence="11">Cation acetate symporter</fullName>
    </submittedName>
</protein>
<sequence length="538" mass="56050">MDTEIGSPAVNITIFAIFVAITLVIVLRASKNNRTAADYYAGGRAFTGQQNGIAIAGDYLSAASFLGIAGAIAIYGYDGFLYSIGFLVAWLVALLLVAELLRNTGRFTMADVLSFRMRQRPVRTAAATSTLAVSFFYLLAQMAGAGGLVALLLGVTDRGGQGVVIGVVGALMVFYVLVGGMKGTTWVQIIKAILLITGAFVMTIWVLAQHDFNLSQLLGAAVDSAGGAAGLLDPMNQYGATDTSKLDFISLALALVLGTAGLPHVLMRFYTVPTARDARHSVTWAIALIGLFYLLTLVLGYGAGALVGPEEILGAPGGVNSAAPLLAFELGGTILLGIIAAVAFATILAVVAGLTITASASFAHDVYANVIKKGEVAANDEVRVARLTAVVIGAVAIVGGILANGQNVAFLVALAFAVAASANLPVILYSLFWRRFNTSGAVWSIYGGLLTAVTLIVFSPVVSGKPENPETGRSLSMIQDVDFHWFPLDNPGIISIPAGFLFGFIGTRLSKEYNKAKYAEMEVRSLSGAGAEKATVAH</sequence>
<keyword evidence="12" id="KW-1185">Reference proteome</keyword>
<evidence type="ECO:0000256" key="1">
    <source>
        <dbReference type="ARBA" id="ARBA00004651"/>
    </source>
</evidence>
<dbReference type="Gene3D" id="1.20.1730.10">
    <property type="entry name" value="Sodium/glucose cotransporter"/>
    <property type="match status" value="1"/>
</dbReference>
<feature type="transmembrane region" description="Helical" evidence="10">
    <location>
        <begin position="384"/>
        <end position="403"/>
    </location>
</feature>
<keyword evidence="4" id="KW-1003">Cell membrane</keyword>
<feature type="transmembrane region" description="Helical" evidence="10">
    <location>
        <begin position="122"/>
        <end position="153"/>
    </location>
</feature>
<dbReference type="PROSITE" id="PS50283">
    <property type="entry name" value="NA_SOLUT_SYMP_3"/>
    <property type="match status" value="1"/>
</dbReference>
<comment type="similarity">
    <text evidence="2 9">Belongs to the sodium:solute symporter (SSF) (TC 2.A.21) family.</text>
</comment>
<feature type="transmembrane region" description="Helical" evidence="10">
    <location>
        <begin position="12"/>
        <end position="30"/>
    </location>
</feature>
<accession>A0A2W2B9P1</accession>
<feature type="transmembrane region" description="Helical" evidence="10">
    <location>
        <begin position="483"/>
        <end position="505"/>
    </location>
</feature>